<dbReference type="InterPro" id="IPR009078">
    <property type="entry name" value="Ferritin-like_SF"/>
</dbReference>
<feature type="domain" description="Ferritin/DPS" evidence="3">
    <location>
        <begin position="25"/>
        <end position="163"/>
    </location>
</feature>
<dbReference type="PROSITE" id="PS00818">
    <property type="entry name" value="DPS_1"/>
    <property type="match status" value="1"/>
</dbReference>
<dbReference type="PRINTS" id="PR01346">
    <property type="entry name" value="HELNAPAPROT"/>
</dbReference>
<evidence type="ECO:0000259" key="3">
    <source>
        <dbReference type="Pfam" id="PF00210"/>
    </source>
</evidence>
<dbReference type="PANTHER" id="PTHR42932:SF3">
    <property type="entry name" value="DNA PROTECTION DURING STARVATION PROTEIN"/>
    <property type="match status" value="1"/>
</dbReference>
<organism evidence="4 5">
    <name type="scientific">Rhizomicrobium palustre</name>
    <dbReference type="NCBI Taxonomy" id="189966"/>
    <lineage>
        <taxon>Bacteria</taxon>
        <taxon>Pseudomonadati</taxon>
        <taxon>Pseudomonadota</taxon>
        <taxon>Alphaproteobacteria</taxon>
        <taxon>Micropepsales</taxon>
        <taxon>Micropepsaceae</taxon>
        <taxon>Rhizomicrobium</taxon>
    </lineage>
</organism>
<evidence type="ECO:0000256" key="2">
    <source>
        <dbReference type="RuleBase" id="RU003875"/>
    </source>
</evidence>
<evidence type="ECO:0000313" key="4">
    <source>
        <dbReference type="EMBL" id="NIK86778.1"/>
    </source>
</evidence>
<dbReference type="AlphaFoldDB" id="A0A846MTE9"/>
<evidence type="ECO:0000256" key="1">
    <source>
        <dbReference type="ARBA" id="ARBA00009497"/>
    </source>
</evidence>
<dbReference type="Pfam" id="PF00210">
    <property type="entry name" value="Ferritin"/>
    <property type="match status" value="1"/>
</dbReference>
<dbReference type="InterPro" id="IPR023188">
    <property type="entry name" value="DPS_DNA-bd_CS"/>
</dbReference>
<dbReference type="CDD" id="cd01043">
    <property type="entry name" value="DPS"/>
    <property type="match status" value="1"/>
</dbReference>
<dbReference type="EMBL" id="JAASRM010000001">
    <property type="protein sequence ID" value="NIK86778.1"/>
    <property type="molecule type" value="Genomic_DNA"/>
</dbReference>
<dbReference type="NCBIfam" id="NF006975">
    <property type="entry name" value="PRK09448.1"/>
    <property type="match status" value="1"/>
</dbReference>
<dbReference type="Gene3D" id="1.20.1260.10">
    <property type="match status" value="1"/>
</dbReference>
<accession>A0A846MTE9</accession>
<gene>
    <name evidence="4" type="ORF">FHS83_000096</name>
</gene>
<name>A0A846MTE9_9PROT</name>
<evidence type="ECO:0000313" key="5">
    <source>
        <dbReference type="Proteomes" id="UP000570514"/>
    </source>
</evidence>
<dbReference type="InterPro" id="IPR012347">
    <property type="entry name" value="Ferritin-like"/>
</dbReference>
<dbReference type="GO" id="GO:0016722">
    <property type="term" value="F:oxidoreductase activity, acting on metal ions"/>
    <property type="evidence" value="ECO:0007669"/>
    <property type="project" value="InterPro"/>
</dbReference>
<dbReference type="PANTHER" id="PTHR42932">
    <property type="entry name" value="GENERAL STRESS PROTEIN 20U"/>
    <property type="match status" value="1"/>
</dbReference>
<keyword evidence="5" id="KW-1185">Reference proteome</keyword>
<comment type="caution">
    <text evidence="4">The sequence shown here is derived from an EMBL/GenBank/DDBJ whole genome shotgun (WGS) entry which is preliminary data.</text>
</comment>
<reference evidence="4 5" key="1">
    <citation type="submission" date="2020-03" db="EMBL/GenBank/DDBJ databases">
        <title>Genomic Encyclopedia of Type Strains, Phase IV (KMG-IV): sequencing the most valuable type-strain genomes for metagenomic binning, comparative biology and taxonomic classification.</title>
        <authorList>
            <person name="Goeker M."/>
        </authorList>
    </citation>
    <scope>NUCLEOTIDE SEQUENCE [LARGE SCALE GENOMIC DNA]</scope>
    <source>
        <strain evidence="4 5">DSM 19867</strain>
    </source>
</reference>
<proteinExistence type="inferred from homology"/>
<dbReference type="Proteomes" id="UP000570514">
    <property type="component" value="Unassembled WGS sequence"/>
</dbReference>
<comment type="similarity">
    <text evidence="1 2">Belongs to the Dps family.</text>
</comment>
<dbReference type="PIRSF" id="PIRSF005900">
    <property type="entry name" value="Dps"/>
    <property type="match status" value="1"/>
</dbReference>
<dbReference type="InterPro" id="IPR002177">
    <property type="entry name" value="DPS_DNA-bd"/>
</dbReference>
<protein>
    <submittedName>
        <fullName evidence="4">Starvation-inducible DNA-binding protein</fullName>
    </submittedName>
</protein>
<dbReference type="InterPro" id="IPR008331">
    <property type="entry name" value="Ferritin_DPS_dom"/>
</dbReference>
<dbReference type="RefSeq" id="WP_167079797.1">
    <property type="nucleotide sequence ID" value="NZ_BAAADC010000001.1"/>
</dbReference>
<dbReference type="SUPFAM" id="SSF47240">
    <property type="entry name" value="Ferritin-like"/>
    <property type="match status" value="1"/>
</dbReference>
<keyword evidence="4" id="KW-0238">DNA-binding</keyword>
<dbReference type="GO" id="GO:0003677">
    <property type="term" value="F:DNA binding"/>
    <property type="evidence" value="ECO:0007669"/>
    <property type="project" value="UniProtKB-KW"/>
</dbReference>
<dbReference type="GO" id="GO:0008199">
    <property type="term" value="F:ferric iron binding"/>
    <property type="evidence" value="ECO:0007669"/>
    <property type="project" value="InterPro"/>
</dbReference>
<sequence length="165" mass="18212">MTQETYIFASHLDLAQHIRKESAGLLQARLSDSLDLEAQLKQAHWNVKGRDFFQLHELFDKLHGEIEDLTDTLAERITTIGGIADGRVQTTSAKTTLYEYPLQAKGGAAHLKAVAAALAEFGKHLRADIDKAAAIGDADTADVFTEVSRAVDKQLWFVEAHLVEE</sequence>